<dbReference type="KEGG" id="sper:EW093_07225"/>
<dbReference type="Proteomes" id="UP000323824">
    <property type="component" value="Chromosome"/>
</dbReference>
<dbReference type="RefSeq" id="WP_149567746.1">
    <property type="nucleotide sequence ID" value="NZ_CP035807.1"/>
</dbReference>
<organism evidence="2 3">
    <name type="scientific">Thiospirochaeta perfilievii</name>
    <dbReference type="NCBI Taxonomy" id="252967"/>
    <lineage>
        <taxon>Bacteria</taxon>
        <taxon>Pseudomonadati</taxon>
        <taxon>Spirochaetota</taxon>
        <taxon>Spirochaetia</taxon>
        <taxon>Spirochaetales</taxon>
        <taxon>Spirochaetaceae</taxon>
        <taxon>Thiospirochaeta</taxon>
    </lineage>
</organism>
<evidence type="ECO:0000313" key="3">
    <source>
        <dbReference type="Proteomes" id="UP000323824"/>
    </source>
</evidence>
<dbReference type="OrthoDB" id="334160at2"/>
<proteinExistence type="predicted"/>
<name>A0A5C1QC62_9SPIO</name>
<sequence length="538" mass="62467">MSDLDDILGLPSKGSNNNDSPVDLNINPSFNDLFEDEIVDGNEVVDREEFEEITVFKTKPVKNLYDEKYYKRALQGEGEIAQKLHSSLAKFLKAKDPQDKTMFRNRLQPVYWDFIEALSQKVGNALSLEKKFLLRYALLLPTLVNRDQLENLSVIIQDNIHGEPVHYFDEWLEMVTLGDVNPLGSDEEPIKNKKSRGTSGLRMQKDKFSGALDSRLGSLKILQKKRSSAEKSIIDNVRELANHTQHPVFPSIEMGYTVLQKTALTDLINSTKELQRLDREYTLGIQEAKLAQSKLDKVVERMNDEPTEVVNPAIIKKEVNNLRQIHKMCVGRQGNHFPILHGSYITSNFNDIATREQILKVMKYVEDIDPGVFRRTHRRETHRIVPHIIIIPCYGDKGICWEPFEKYNRASSRGRVAVPLYPKDIKLAVITALADLRWEVAKAKAQYYWMEEGITGKYFQWFEERKLKGDVKLRFIEDYILWITKESVGTQKLEKDVRGIFWRNIPFPKELREHLRNRGFVYSELYKKDTNRELSDGY</sequence>
<evidence type="ECO:0000256" key="1">
    <source>
        <dbReference type="SAM" id="MobiDB-lite"/>
    </source>
</evidence>
<accession>A0A5C1QC62</accession>
<feature type="compositionally biased region" description="Polar residues" evidence="1">
    <location>
        <begin position="13"/>
        <end position="23"/>
    </location>
</feature>
<reference evidence="2 3" key="2">
    <citation type="submission" date="2019-09" db="EMBL/GenBank/DDBJ databases">
        <title>Complete Genome Sequence and Methylome Analysis of free living Spirochaetas.</title>
        <authorList>
            <person name="Leshcheva N."/>
            <person name="Mikheeva N."/>
        </authorList>
    </citation>
    <scope>NUCLEOTIDE SEQUENCE [LARGE SCALE GENOMIC DNA]</scope>
    <source>
        <strain evidence="2 3">P</strain>
    </source>
</reference>
<keyword evidence="3" id="KW-1185">Reference proteome</keyword>
<evidence type="ECO:0000313" key="2">
    <source>
        <dbReference type="EMBL" id="QEN04499.1"/>
    </source>
</evidence>
<dbReference type="AlphaFoldDB" id="A0A5C1QC62"/>
<protein>
    <submittedName>
        <fullName evidence="2">Uncharacterized protein</fullName>
    </submittedName>
</protein>
<feature type="region of interest" description="Disordered" evidence="1">
    <location>
        <begin position="1"/>
        <end position="23"/>
    </location>
</feature>
<reference evidence="2 3" key="1">
    <citation type="submission" date="2019-02" db="EMBL/GenBank/DDBJ databases">
        <authorList>
            <person name="Fomenkov A."/>
            <person name="Dubinina G."/>
            <person name="Grabovich M."/>
            <person name="Vincze T."/>
            <person name="Roberts R.J."/>
        </authorList>
    </citation>
    <scope>NUCLEOTIDE SEQUENCE [LARGE SCALE GENOMIC DNA]</scope>
    <source>
        <strain evidence="2 3">P</strain>
    </source>
</reference>
<gene>
    <name evidence="2" type="ORF">EW093_07225</name>
</gene>
<dbReference type="EMBL" id="CP035807">
    <property type="protein sequence ID" value="QEN04499.1"/>
    <property type="molecule type" value="Genomic_DNA"/>
</dbReference>